<protein>
    <submittedName>
        <fullName evidence="1">Uncharacterized protein</fullName>
    </submittedName>
</protein>
<dbReference type="PROSITE" id="PS51257">
    <property type="entry name" value="PROKAR_LIPOPROTEIN"/>
    <property type="match status" value="1"/>
</dbReference>
<dbReference type="AlphaFoldDB" id="A0A6M0CRP3"/>
<keyword evidence="2" id="KW-1185">Reference proteome</keyword>
<sequence length="189" mass="21727">MKSTFSILFILCILIGCNNQQLTHKEAVTDYYNARSNANFNELKKLVSDSVTIISGDYIMPYDPDGFYEVFKWDSVFKPSYKVVELVEKNSQILVTVELSSIKNEFLKNNEMLCQYNISFDSGKISKIEELACKNADWEAWQVGVNSLVNWTEQNHPELNGFINDMTMKGAQNYVKAIELFETDKNTLE</sequence>
<name>A0A6M0CRP3_9FLAO</name>
<dbReference type="Proteomes" id="UP000474296">
    <property type="component" value="Unassembled WGS sequence"/>
</dbReference>
<reference evidence="1 2" key="1">
    <citation type="submission" date="2020-01" db="EMBL/GenBank/DDBJ databases">
        <title>Spongiivirga citrea KCTC 32990T.</title>
        <authorList>
            <person name="Wang G."/>
        </authorList>
    </citation>
    <scope>NUCLEOTIDE SEQUENCE [LARGE SCALE GENOMIC DNA]</scope>
    <source>
        <strain evidence="1 2">KCTC 32990</strain>
    </source>
</reference>
<organism evidence="1 2">
    <name type="scientific">Spongiivirga citrea</name>
    <dbReference type="NCBI Taxonomy" id="1481457"/>
    <lineage>
        <taxon>Bacteria</taxon>
        <taxon>Pseudomonadati</taxon>
        <taxon>Bacteroidota</taxon>
        <taxon>Flavobacteriia</taxon>
        <taxon>Flavobacteriales</taxon>
        <taxon>Flavobacteriaceae</taxon>
        <taxon>Spongiivirga</taxon>
    </lineage>
</organism>
<accession>A0A6M0CRP3</accession>
<dbReference type="EMBL" id="JAABOQ010000002">
    <property type="protein sequence ID" value="NER16590.1"/>
    <property type="molecule type" value="Genomic_DNA"/>
</dbReference>
<evidence type="ECO:0000313" key="1">
    <source>
        <dbReference type="EMBL" id="NER16590.1"/>
    </source>
</evidence>
<gene>
    <name evidence="1" type="ORF">GWK10_05175</name>
</gene>
<dbReference type="RefSeq" id="WP_164029891.1">
    <property type="nucleotide sequence ID" value="NZ_JAABOQ010000002.1"/>
</dbReference>
<proteinExistence type="predicted"/>
<comment type="caution">
    <text evidence="1">The sequence shown here is derived from an EMBL/GenBank/DDBJ whole genome shotgun (WGS) entry which is preliminary data.</text>
</comment>
<evidence type="ECO:0000313" key="2">
    <source>
        <dbReference type="Proteomes" id="UP000474296"/>
    </source>
</evidence>